<sequence length="861" mass="89975">MRQFALGAVAALFAASSFAAPAASPISGRFVSADKPNFDANAQAAAVATTSLRQNVEARKSRFGFASHYDAQLGTTFLWAQKGSSQSTLKTSLTGAALREATARHFLSRNASALGLSAAAISNAKLFDTQDLGNGPVISRFRQHVGGVEVFNRDINVMTDRSGRLVAISGYFAQQSDAASARAASFSLKESTAITKAFADLGGSVADSFAAGATKGAYSTWKRPASQGDLQLQSDPRVKKVMYALGSSLVPAYYVELSAATRDGATQADYAYVVSAADGSVLFRMNQEAHDSAVTYRMFADKNGVPFDSPMGNGMVPFKKDLPTQTVKRTDAASNLVTVNSVGISTNDPWLAAGATTPVGNNVSAYLDLASPNGFQARRGDVQPTTTSTATFDYPLAGDVDPSTDDAKKSAVVNLFYMNNYLHDLWYDHGFNEAAGNAQTSNFGRGGVEGDPILAEGQDYSGRNNANMSTPADGGSPRMQMYLFDGLVKGDVSITAPASLAGKLTFGTAGFGASAFDVTGTVVLSDDGTAPTGDTCTAPVNAAALAGNIALIDRGSCDFDVKVKFAQNAGATAVIVANNVTGSAITMGGDDTTVTIPAVMITMEDGAKIKASGSPVTVHMVKEAALDLDGTLDESVIAHEYFHHVSNRLVGNASGLSNNQGGGMGEGWSDVAALILSVRKKDTDVANNSDWQGAYAMGGYVTGEMYYGIRRAPYSTDFAKNPLTFKHIENGVALPTTAPLAFGQDGASNAEVHNTGEVWANMLWEAYAGFLKDGRYNFKQAKAKVQDYVIAGLKMTPNAPTLVEARDAILAAADATDDADFMIWATAFAKRGMGVGAVAPARNSTTNSGVVESYIVATPTP</sequence>
<comment type="similarity">
    <text evidence="3">Belongs to the peptidase M36 family.</text>
</comment>
<evidence type="ECO:0000259" key="14">
    <source>
        <dbReference type="Pfam" id="PF07504"/>
    </source>
</evidence>
<keyword evidence="11" id="KW-0865">Zymogen</keyword>
<feature type="chain" id="PRO_5046452260" description="Peptidase M36" evidence="12">
    <location>
        <begin position="23"/>
        <end position="861"/>
    </location>
</feature>
<organism evidence="15 16">
    <name type="scientific">Ideonella azotifigens</name>
    <dbReference type="NCBI Taxonomy" id="513160"/>
    <lineage>
        <taxon>Bacteria</taxon>
        <taxon>Pseudomonadati</taxon>
        <taxon>Pseudomonadota</taxon>
        <taxon>Betaproteobacteria</taxon>
        <taxon>Burkholderiales</taxon>
        <taxon>Sphaerotilaceae</taxon>
        <taxon>Ideonella</taxon>
    </lineage>
</organism>
<protein>
    <recommendedName>
        <fullName evidence="17">Peptidase M36</fullName>
    </recommendedName>
</protein>
<keyword evidence="8" id="KW-0378">Hydrolase</keyword>
<evidence type="ECO:0000313" key="15">
    <source>
        <dbReference type="EMBL" id="GAA0768273.1"/>
    </source>
</evidence>
<keyword evidence="16" id="KW-1185">Reference proteome</keyword>
<accession>A0ABN1KJ10</accession>
<evidence type="ECO:0000256" key="6">
    <source>
        <dbReference type="ARBA" id="ARBA00022723"/>
    </source>
</evidence>
<dbReference type="InterPro" id="IPR001842">
    <property type="entry name" value="Peptidase_M36"/>
</dbReference>
<dbReference type="CDD" id="cd04818">
    <property type="entry name" value="PA_subtilisin_1"/>
    <property type="match status" value="1"/>
</dbReference>
<comment type="caution">
    <text evidence="15">The sequence shown here is derived from an EMBL/GenBank/DDBJ whole genome shotgun (WGS) entry which is preliminary data.</text>
</comment>
<keyword evidence="6" id="KW-0479">Metal-binding</keyword>
<evidence type="ECO:0000256" key="10">
    <source>
        <dbReference type="ARBA" id="ARBA00023049"/>
    </source>
</evidence>
<dbReference type="InterPro" id="IPR050371">
    <property type="entry name" value="Fungal_virulence_M36"/>
</dbReference>
<evidence type="ECO:0000256" key="3">
    <source>
        <dbReference type="ARBA" id="ARBA00006006"/>
    </source>
</evidence>
<evidence type="ECO:0000256" key="9">
    <source>
        <dbReference type="ARBA" id="ARBA00022833"/>
    </source>
</evidence>
<evidence type="ECO:0000256" key="11">
    <source>
        <dbReference type="ARBA" id="ARBA00023145"/>
    </source>
</evidence>
<dbReference type="SUPFAM" id="SSF52025">
    <property type="entry name" value="PA domain"/>
    <property type="match status" value="1"/>
</dbReference>
<gene>
    <name evidence="15" type="ORF">GCM10009107_57960</name>
</gene>
<evidence type="ECO:0000256" key="1">
    <source>
        <dbReference type="ARBA" id="ARBA00001947"/>
    </source>
</evidence>
<comment type="subcellular location">
    <subcellularLocation>
        <location evidence="2">Secreted</location>
    </subcellularLocation>
</comment>
<reference evidence="15 16" key="1">
    <citation type="journal article" date="2019" name="Int. J. Syst. Evol. Microbiol.">
        <title>The Global Catalogue of Microorganisms (GCM) 10K type strain sequencing project: providing services to taxonomists for standard genome sequencing and annotation.</title>
        <authorList>
            <consortium name="The Broad Institute Genomics Platform"/>
            <consortium name="The Broad Institute Genome Sequencing Center for Infectious Disease"/>
            <person name="Wu L."/>
            <person name="Ma J."/>
        </authorList>
    </citation>
    <scope>NUCLEOTIDE SEQUENCE [LARGE SCALE GENOMIC DNA]</scope>
    <source>
        <strain evidence="15 16">JCM 15503</strain>
    </source>
</reference>
<evidence type="ECO:0000256" key="12">
    <source>
        <dbReference type="SAM" id="SignalP"/>
    </source>
</evidence>
<keyword evidence="7 12" id="KW-0732">Signal</keyword>
<dbReference type="Gene3D" id="3.10.170.10">
    <property type="match status" value="1"/>
</dbReference>
<evidence type="ECO:0000256" key="4">
    <source>
        <dbReference type="ARBA" id="ARBA00022525"/>
    </source>
</evidence>
<dbReference type="PANTHER" id="PTHR33478">
    <property type="entry name" value="EXTRACELLULAR METALLOPROTEINASE MEP"/>
    <property type="match status" value="1"/>
</dbReference>
<dbReference type="Pfam" id="PF02225">
    <property type="entry name" value="PA"/>
    <property type="match status" value="1"/>
</dbReference>
<keyword evidence="9" id="KW-0862">Zinc</keyword>
<feature type="domain" description="FTP" evidence="14">
    <location>
        <begin position="130"/>
        <end position="170"/>
    </location>
</feature>
<keyword evidence="5" id="KW-0645">Protease</keyword>
<evidence type="ECO:0000256" key="5">
    <source>
        <dbReference type="ARBA" id="ARBA00022670"/>
    </source>
</evidence>
<dbReference type="Proteomes" id="UP001500279">
    <property type="component" value="Unassembled WGS sequence"/>
</dbReference>
<dbReference type="Pfam" id="PF07504">
    <property type="entry name" value="FTP"/>
    <property type="match status" value="1"/>
</dbReference>
<dbReference type="InterPro" id="IPR046450">
    <property type="entry name" value="PA_dom_sf"/>
</dbReference>
<dbReference type="EMBL" id="BAAAEW010000047">
    <property type="protein sequence ID" value="GAA0768273.1"/>
    <property type="molecule type" value="Genomic_DNA"/>
</dbReference>
<comment type="cofactor">
    <cofactor evidence="1">
        <name>Zn(2+)</name>
        <dbReference type="ChEBI" id="CHEBI:29105"/>
    </cofactor>
</comment>
<dbReference type="InterPro" id="IPR003137">
    <property type="entry name" value="PA_domain"/>
</dbReference>
<dbReference type="SUPFAM" id="SSF55486">
    <property type="entry name" value="Metalloproteases ('zincins'), catalytic domain"/>
    <property type="match status" value="1"/>
</dbReference>
<dbReference type="PANTHER" id="PTHR33478:SF1">
    <property type="entry name" value="EXTRACELLULAR METALLOPROTEINASE MEP"/>
    <property type="match status" value="1"/>
</dbReference>
<dbReference type="Pfam" id="PF02128">
    <property type="entry name" value="Peptidase_M36"/>
    <property type="match status" value="1"/>
</dbReference>
<dbReference type="Gene3D" id="1.10.390.10">
    <property type="entry name" value="Neutral Protease Domain 2"/>
    <property type="match status" value="1"/>
</dbReference>
<dbReference type="RefSeq" id="WP_141289211.1">
    <property type="nucleotide sequence ID" value="NZ_BAAAEW010000047.1"/>
</dbReference>
<evidence type="ECO:0000256" key="7">
    <source>
        <dbReference type="ARBA" id="ARBA00022729"/>
    </source>
</evidence>
<feature type="domain" description="PA" evidence="13">
    <location>
        <begin position="518"/>
        <end position="609"/>
    </location>
</feature>
<dbReference type="InterPro" id="IPR011096">
    <property type="entry name" value="FTP_domain"/>
</dbReference>
<evidence type="ECO:0000259" key="13">
    <source>
        <dbReference type="Pfam" id="PF02225"/>
    </source>
</evidence>
<name>A0ABN1KJ10_9BURK</name>
<dbReference type="Gene3D" id="3.50.30.30">
    <property type="match status" value="1"/>
</dbReference>
<evidence type="ECO:0008006" key="17">
    <source>
        <dbReference type="Google" id="ProtNLM"/>
    </source>
</evidence>
<evidence type="ECO:0000256" key="8">
    <source>
        <dbReference type="ARBA" id="ARBA00022801"/>
    </source>
</evidence>
<keyword evidence="10" id="KW-0482">Metalloprotease</keyword>
<feature type="signal peptide" evidence="12">
    <location>
        <begin position="1"/>
        <end position="22"/>
    </location>
</feature>
<keyword evidence="4" id="KW-0964">Secreted</keyword>
<proteinExistence type="inferred from homology"/>
<evidence type="ECO:0000256" key="2">
    <source>
        <dbReference type="ARBA" id="ARBA00004613"/>
    </source>
</evidence>
<dbReference type="InterPro" id="IPR027268">
    <property type="entry name" value="Peptidase_M4/M1_CTD_sf"/>
</dbReference>
<evidence type="ECO:0000313" key="16">
    <source>
        <dbReference type="Proteomes" id="UP001500279"/>
    </source>
</evidence>